<comment type="caution">
    <text evidence="3">The sequence shown here is derived from an EMBL/GenBank/DDBJ whole genome shotgun (WGS) entry which is preliminary data.</text>
</comment>
<dbReference type="InterPro" id="IPR022047">
    <property type="entry name" value="Microcephalin-like"/>
</dbReference>
<name>A0A851MJY4_9DEND</name>
<dbReference type="Pfam" id="PF12738">
    <property type="entry name" value="PTCB-BRCT"/>
    <property type="match status" value="1"/>
</dbReference>
<dbReference type="SUPFAM" id="SSF52113">
    <property type="entry name" value="BRCT domain"/>
    <property type="match status" value="1"/>
</dbReference>
<dbReference type="PANTHER" id="PTHR14625:SF3">
    <property type="entry name" value="MICROCEPHALIN"/>
    <property type="match status" value="1"/>
</dbReference>
<organism evidence="3 4">
    <name type="scientific">Campylorhamphus procurvoides</name>
    <dbReference type="NCBI Taxonomy" id="190295"/>
    <lineage>
        <taxon>Eukaryota</taxon>
        <taxon>Metazoa</taxon>
        <taxon>Chordata</taxon>
        <taxon>Craniata</taxon>
        <taxon>Vertebrata</taxon>
        <taxon>Euteleostomi</taxon>
        <taxon>Archelosauria</taxon>
        <taxon>Archosauria</taxon>
        <taxon>Dinosauria</taxon>
        <taxon>Saurischia</taxon>
        <taxon>Theropoda</taxon>
        <taxon>Coelurosauria</taxon>
        <taxon>Aves</taxon>
        <taxon>Neognathae</taxon>
        <taxon>Neoaves</taxon>
        <taxon>Telluraves</taxon>
        <taxon>Australaves</taxon>
        <taxon>Passeriformes</taxon>
        <taxon>Dendrocolaptidae</taxon>
        <taxon>Campylorhamphus</taxon>
    </lineage>
</organism>
<sequence length="528" mass="59537">VLLQVSKTLNKHVTHVVFKDGRLTTWKKAQKMGVKTVSVLWVEKCRETGVHVDESSFPAVDTNEGFPLLIKKHKCMQPKDFVEKTPENDRKLQRRLDQMAKDLTLQKTAINAETDVPVLLFEANGSLLYSPVNKIKDQCNARERRIKGMKEKRESLSSGSQMTQILPIRSPGDCPLSTCVLTNSEDMLLPGRQMEDCLNSSYDCLWRPEKLQRQKTEVVEPGRDTCTDTLVSTSTSVSSPSQGSEQKSVTPNQCTRRSLTNKQIIHHNSDDRLSLENKQLKFPARSLKNEESKTTSITSERFLLKGFSHFTPSKKLMQLSTVPGLIDSLSNSPMNSEDFNSCSLDKSLPVDRNDCILENKKRKKLQPLPSLKLATSELDASESKGFLQAITTYGKSYCTEETSYEDFFSSSNLIENKVQIRVPKESQNPPEVCYKESFTSMDFSDLNFCQPHNTTKKCRKKSLSINDFPIKRKFKSAKRSGSVPLSTSDGEKDDAAEAVDSDDVNRLLQHAHEKSYRNNVNYCAHATG</sequence>
<gene>
    <name evidence="3" type="primary">Mcph1</name>
    <name evidence="3" type="ORF">CAMPRO_R15392</name>
</gene>
<keyword evidence="4" id="KW-1185">Reference proteome</keyword>
<evidence type="ECO:0000313" key="4">
    <source>
        <dbReference type="Proteomes" id="UP000614027"/>
    </source>
</evidence>
<proteinExistence type="predicted"/>
<feature type="non-terminal residue" evidence="3">
    <location>
        <position position="1"/>
    </location>
</feature>
<feature type="compositionally biased region" description="Low complexity" evidence="1">
    <location>
        <begin position="227"/>
        <end position="249"/>
    </location>
</feature>
<evidence type="ECO:0000256" key="1">
    <source>
        <dbReference type="SAM" id="MobiDB-lite"/>
    </source>
</evidence>
<accession>A0A851MJY4</accession>
<dbReference type="InterPro" id="IPR001357">
    <property type="entry name" value="BRCT_dom"/>
</dbReference>
<dbReference type="AlphaFoldDB" id="A0A851MJY4"/>
<feature type="region of interest" description="Disordered" evidence="1">
    <location>
        <begin position="215"/>
        <end position="258"/>
    </location>
</feature>
<dbReference type="Proteomes" id="UP000614027">
    <property type="component" value="Unassembled WGS sequence"/>
</dbReference>
<feature type="compositionally biased region" description="Basic and acidic residues" evidence="1">
    <location>
        <begin position="215"/>
        <end position="226"/>
    </location>
</feature>
<dbReference type="CDD" id="cd17716">
    <property type="entry name" value="BRCT_microcephalin_rpt1"/>
    <property type="match status" value="1"/>
</dbReference>
<feature type="domain" description="BRCT" evidence="2">
    <location>
        <begin position="1"/>
        <end position="59"/>
    </location>
</feature>
<feature type="region of interest" description="Disordered" evidence="1">
    <location>
        <begin position="479"/>
        <end position="501"/>
    </location>
</feature>
<reference evidence="3" key="1">
    <citation type="submission" date="2019-09" db="EMBL/GenBank/DDBJ databases">
        <title>Bird 10,000 Genomes (B10K) Project - Family phase.</title>
        <authorList>
            <person name="Zhang G."/>
        </authorList>
    </citation>
    <scope>NUCLEOTIDE SEQUENCE</scope>
    <source>
        <strain evidence="3">B10K-DU-001-09</strain>
        <tissue evidence="3">Muscle</tissue>
    </source>
</reference>
<dbReference type="EMBL" id="WBMV01004573">
    <property type="protein sequence ID" value="NXC30428.1"/>
    <property type="molecule type" value="Genomic_DNA"/>
</dbReference>
<evidence type="ECO:0000259" key="2">
    <source>
        <dbReference type="PROSITE" id="PS50172"/>
    </source>
</evidence>
<dbReference type="GO" id="GO:0000278">
    <property type="term" value="P:mitotic cell cycle"/>
    <property type="evidence" value="ECO:0007669"/>
    <property type="project" value="TreeGrafter"/>
</dbReference>
<dbReference type="PROSITE" id="PS50172">
    <property type="entry name" value="BRCT"/>
    <property type="match status" value="1"/>
</dbReference>
<protein>
    <submittedName>
        <fullName evidence="3">MCPH1 protein</fullName>
    </submittedName>
</protein>
<evidence type="ECO:0000313" key="3">
    <source>
        <dbReference type="EMBL" id="NXC30428.1"/>
    </source>
</evidence>
<dbReference type="Gene3D" id="3.40.50.10190">
    <property type="entry name" value="BRCT domain"/>
    <property type="match status" value="1"/>
</dbReference>
<dbReference type="PANTHER" id="PTHR14625">
    <property type="entry name" value="MICROCEPHALIN"/>
    <property type="match status" value="1"/>
</dbReference>
<dbReference type="OrthoDB" id="2384350at2759"/>
<feature type="non-terminal residue" evidence="3">
    <location>
        <position position="528"/>
    </location>
</feature>
<dbReference type="InterPro" id="IPR036420">
    <property type="entry name" value="BRCT_dom_sf"/>
</dbReference>